<dbReference type="CDD" id="cd16792">
    <property type="entry name" value="SP-RING_Siz-like"/>
    <property type="match status" value="1"/>
</dbReference>
<dbReference type="InterPro" id="IPR013083">
    <property type="entry name" value="Znf_RING/FYVE/PHD"/>
</dbReference>
<dbReference type="Pfam" id="PF14324">
    <property type="entry name" value="PINIT"/>
    <property type="match status" value="1"/>
</dbReference>
<keyword evidence="13" id="KW-0436">Ligase</keyword>
<dbReference type="InterPro" id="IPR023321">
    <property type="entry name" value="PINIT"/>
</dbReference>
<comment type="pathway">
    <text evidence="1">Protein modification; protein sumoylation.</text>
</comment>
<protein>
    <submittedName>
        <fullName evidence="13">E3 SUMO-protein ligase pli1</fullName>
    </submittedName>
</protein>
<evidence type="ECO:0000256" key="6">
    <source>
        <dbReference type="ARBA" id="ARBA00022786"/>
    </source>
</evidence>
<organism evidence="13 14">
    <name type="scientific">Gnomoniopsis smithogilvyi</name>
    <dbReference type="NCBI Taxonomy" id="1191159"/>
    <lineage>
        <taxon>Eukaryota</taxon>
        <taxon>Fungi</taxon>
        <taxon>Dikarya</taxon>
        <taxon>Ascomycota</taxon>
        <taxon>Pezizomycotina</taxon>
        <taxon>Sordariomycetes</taxon>
        <taxon>Sordariomycetidae</taxon>
        <taxon>Diaporthales</taxon>
        <taxon>Gnomoniaceae</taxon>
        <taxon>Gnomoniopsis</taxon>
    </lineage>
</organism>
<keyword evidence="3" id="KW-0808">Transferase</keyword>
<reference evidence="13" key="1">
    <citation type="submission" date="2022-10" db="EMBL/GenBank/DDBJ databases">
        <title>Tapping the CABI collections for fungal endophytes: first genome assemblies for Collariella, Neodidymelliopsis, Ascochyta clinopodiicola, Didymella pomorum, Didymosphaeria variabile, Neocosmospora piperis and Neocucurbitaria cava.</title>
        <authorList>
            <person name="Hill R."/>
        </authorList>
    </citation>
    <scope>NUCLEOTIDE SEQUENCE</scope>
    <source>
        <strain evidence="13">IMI 355082</strain>
    </source>
</reference>
<evidence type="ECO:0000313" key="14">
    <source>
        <dbReference type="Proteomes" id="UP001140453"/>
    </source>
</evidence>
<dbReference type="PANTHER" id="PTHR10782">
    <property type="entry name" value="ZINC FINGER MIZ DOMAIN-CONTAINING PROTEIN"/>
    <property type="match status" value="1"/>
</dbReference>
<dbReference type="PANTHER" id="PTHR10782:SF4">
    <property type="entry name" value="TONALLI, ISOFORM E"/>
    <property type="match status" value="1"/>
</dbReference>
<evidence type="ECO:0000256" key="4">
    <source>
        <dbReference type="ARBA" id="ARBA00022723"/>
    </source>
</evidence>
<proteinExistence type="inferred from homology"/>
<keyword evidence="5 8" id="KW-0863">Zinc-finger</keyword>
<dbReference type="PROSITE" id="PS50800">
    <property type="entry name" value="SAP"/>
    <property type="match status" value="1"/>
</dbReference>
<dbReference type="Gene3D" id="2.60.120.780">
    <property type="entry name" value="PINIT domain"/>
    <property type="match status" value="1"/>
</dbReference>
<comment type="similarity">
    <text evidence="2">Belongs to the PIAS family.</text>
</comment>
<feature type="region of interest" description="Disordered" evidence="9">
    <location>
        <begin position="393"/>
        <end position="524"/>
    </location>
</feature>
<dbReference type="GO" id="GO:0000785">
    <property type="term" value="C:chromatin"/>
    <property type="evidence" value="ECO:0007669"/>
    <property type="project" value="TreeGrafter"/>
</dbReference>
<name>A0A9W9CXM8_9PEZI</name>
<dbReference type="EMBL" id="JAPEVB010000003">
    <property type="protein sequence ID" value="KAJ4391369.1"/>
    <property type="molecule type" value="Genomic_DNA"/>
</dbReference>
<keyword evidence="6" id="KW-0833">Ubl conjugation pathway</keyword>
<dbReference type="PROSITE" id="PS51466">
    <property type="entry name" value="PINIT"/>
    <property type="match status" value="1"/>
</dbReference>
<accession>A0A9W9CXM8</accession>
<evidence type="ECO:0000259" key="10">
    <source>
        <dbReference type="PROSITE" id="PS50800"/>
    </source>
</evidence>
<dbReference type="Proteomes" id="UP001140453">
    <property type="component" value="Unassembled WGS sequence"/>
</dbReference>
<evidence type="ECO:0000256" key="1">
    <source>
        <dbReference type="ARBA" id="ARBA00004718"/>
    </source>
</evidence>
<evidence type="ECO:0000259" key="11">
    <source>
        <dbReference type="PROSITE" id="PS51044"/>
    </source>
</evidence>
<evidence type="ECO:0000256" key="5">
    <source>
        <dbReference type="ARBA" id="ARBA00022771"/>
    </source>
</evidence>
<dbReference type="GO" id="GO:0061665">
    <property type="term" value="F:SUMO ligase activity"/>
    <property type="evidence" value="ECO:0007669"/>
    <property type="project" value="TreeGrafter"/>
</dbReference>
<evidence type="ECO:0000256" key="8">
    <source>
        <dbReference type="PROSITE-ProRule" id="PRU00452"/>
    </source>
</evidence>
<dbReference type="PROSITE" id="PS51044">
    <property type="entry name" value="ZF_SP_RING"/>
    <property type="match status" value="1"/>
</dbReference>
<evidence type="ECO:0000259" key="12">
    <source>
        <dbReference type="PROSITE" id="PS51466"/>
    </source>
</evidence>
<dbReference type="OrthoDB" id="28127at2759"/>
<dbReference type="AlphaFoldDB" id="A0A9W9CXM8"/>
<dbReference type="InterPro" id="IPR038654">
    <property type="entry name" value="PINIT_sf"/>
</dbReference>
<dbReference type="Gene3D" id="3.30.40.10">
    <property type="entry name" value="Zinc/RING finger domain, C3HC4 (zinc finger)"/>
    <property type="match status" value="1"/>
</dbReference>
<feature type="region of interest" description="Disordered" evidence="9">
    <location>
        <begin position="74"/>
        <end position="144"/>
    </location>
</feature>
<dbReference type="SMART" id="SM00513">
    <property type="entry name" value="SAP"/>
    <property type="match status" value="1"/>
</dbReference>
<feature type="domain" description="SAP" evidence="10">
    <location>
        <begin position="19"/>
        <end position="53"/>
    </location>
</feature>
<dbReference type="InterPro" id="IPR004181">
    <property type="entry name" value="Znf_MIZ"/>
</dbReference>
<dbReference type="Pfam" id="PF18953">
    <property type="entry name" value="SAP_new25"/>
    <property type="match status" value="1"/>
</dbReference>
<evidence type="ECO:0000256" key="3">
    <source>
        <dbReference type="ARBA" id="ARBA00022679"/>
    </source>
</evidence>
<comment type="caution">
    <text evidence="13">The sequence shown here is derived from an EMBL/GenBank/DDBJ whole genome shotgun (WGS) entry which is preliminary data.</text>
</comment>
<evidence type="ECO:0000256" key="2">
    <source>
        <dbReference type="ARBA" id="ARBA00005383"/>
    </source>
</evidence>
<feature type="compositionally biased region" description="Basic and acidic residues" evidence="9">
    <location>
        <begin position="393"/>
        <end position="421"/>
    </location>
</feature>
<feature type="domain" description="SP-RING-type" evidence="11">
    <location>
        <begin position="310"/>
        <end position="395"/>
    </location>
</feature>
<keyword evidence="7" id="KW-0862">Zinc</keyword>
<dbReference type="GO" id="GO:0016925">
    <property type="term" value="P:protein sumoylation"/>
    <property type="evidence" value="ECO:0007669"/>
    <property type="project" value="TreeGrafter"/>
</dbReference>
<dbReference type="GO" id="GO:0016874">
    <property type="term" value="F:ligase activity"/>
    <property type="evidence" value="ECO:0007669"/>
    <property type="project" value="UniProtKB-KW"/>
</dbReference>
<feature type="compositionally biased region" description="Low complexity" evidence="9">
    <location>
        <begin position="437"/>
        <end position="453"/>
    </location>
</feature>
<dbReference type="Pfam" id="PF02891">
    <property type="entry name" value="zf-MIZ"/>
    <property type="match status" value="1"/>
</dbReference>
<evidence type="ECO:0000256" key="9">
    <source>
        <dbReference type="SAM" id="MobiDB-lite"/>
    </source>
</evidence>
<sequence>MSTLPPIEQFRALVKRLGSNQFLNRELQAICRLNALPTHGVKAELQKRIIEALNKAYSQGDVPAYRELAESIRREKEKEGVHPAPPYGYPSQQQQLTHDARASPIPYGRANHALPSINNMPTHGYSPAPAANSHPGFNAYNGGLNGHRPYQPPPHAMSQHRHTINIQIKAHETPLLKQCADDKSLRVMVFCGTEEHGIQDIAFPHQSEMKVNGGDVKANLRGLKNKPGSTRPVDITDLLRLKIPAYTNNIEFTYALTTKAGVKSSQYRSQKFWLVINICRSVPVEKLVDTVSKKRISRESVLKELTKEAQDAEIELSSQVLSLKCPISYMRLTTPVRADTCKHVQCFDALSYLQLQQQGPQWMCPVCSKSAPFNRLAIDEYVRDILERTPKSVEQVDIKPDGNWKAHGPVEEDEVKPEPRYDAYNLDDDDFSISEVSPTGGRSTSTPGGYRSTHTPANLAPPTVAPTPGTEASREGSSMSRSGGNKRSHDVIDLTLSDDDDDDPQPPPKRQQFNRPGAGYPPFQ</sequence>
<evidence type="ECO:0000313" key="13">
    <source>
        <dbReference type="EMBL" id="KAJ4391369.1"/>
    </source>
</evidence>
<keyword evidence="4" id="KW-0479">Metal-binding</keyword>
<dbReference type="GO" id="GO:0008270">
    <property type="term" value="F:zinc ion binding"/>
    <property type="evidence" value="ECO:0007669"/>
    <property type="project" value="UniProtKB-KW"/>
</dbReference>
<dbReference type="SUPFAM" id="SSF57850">
    <property type="entry name" value="RING/U-box"/>
    <property type="match status" value="1"/>
</dbReference>
<dbReference type="InterPro" id="IPR003034">
    <property type="entry name" value="SAP_dom"/>
</dbReference>
<feature type="domain" description="PINIT" evidence="12">
    <location>
        <begin position="114"/>
        <end position="282"/>
    </location>
</feature>
<evidence type="ECO:0000256" key="7">
    <source>
        <dbReference type="ARBA" id="ARBA00022833"/>
    </source>
</evidence>
<dbReference type="InterPro" id="IPR031141">
    <property type="entry name" value="SIZ1/2_SP-RING"/>
</dbReference>
<gene>
    <name evidence="13" type="primary">pli1</name>
    <name evidence="13" type="ORF">N0V93_004986</name>
</gene>
<keyword evidence="14" id="KW-1185">Reference proteome</keyword>